<comment type="caution">
    <text evidence="6">The sequence shown here is derived from an EMBL/GenBank/DDBJ whole genome shotgun (WGS) entry which is preliminary data.</text>
</comment>
<protein>
    <submittedName>
        <fullName evidence="6">Glycosyl transferase family 90-domain-containing protein</fullName>
    </submittedName>
</protein>
<evidence type="ECO:0000256" key="3">
    <source>
        <dbReference type="SAM" id="MobiDB-lite"/>
    </source>
</evidence>
<evidence type="ECO:0000256" key="1">
    <source>
        <dbReference type="ARBA" id="ARBA00010118"/>
    </source>
</evidence>
<dbReference type="GO" id="GO:0016740">
    <property type="term" value="F:transferase activity"/>
    <property type="evidence" value="ECO:0007669"/>
    <property type="project" value="UniProtKB-KW"/>
</dbReference>
<keyword evidence="2 6" id="KW-0808">Transferase</keyword>
<dbReference type="InterPro" id="IPR006598">
    <property type="entry name" value="CAP10"/>
</dbReference>
<organism evidence="6 7">
    <name type="scientific">Mycena maculata</name>
    <dbReference type="NCBI Taxonomy" id="230809"/>
    <lineage>
        <taxon>Eukaryota</taxon>
        <taxon>Fungi</taxon>
        <taxon>Dikarya</taxon>
        <taxon>Basidiomycota</taxon>
        <taxon>Agaricomycotina</taxon>
        <taxon>Agaricomycetes</taxon>
        <taxon>Agaricomycetidae</taxon>
        <taxon>Agaricales</taxon>
        <taxon>Marasmiineae</taxon>
        <taxon>Mycenaceae</taxon>
        <taxon>Mycena</taxon>
    </lineage>
</organism>
<evidence type="ECO:0000313" key="7">
    <source>
        <dbReference type="Proteomes" id="UP001215280"/>
    </source>
</evidence>
<feature type="region of interest" description="Disordered" evidence="3">
    <location>
        <begin position="1"/>
        <end position="30"/>
    </location>
</feature>
<sequence length="563" mass="64373">MNRYSRAHPDEDQLLPHSRKRNNNEPTDLTARDRTRSCRYWTPFLGAFTLFGVFAGVLYIPSHRIWHPTPTNISSEVSPLNLTKTLLPLNDSVLTDGLVHPNILALYAHQSRTLEQASARYYLKSGRAPPPSYDKWFAFAQENNCLIDEYDRIQRDFEPFYQLARDHPAHFQEMIDSGRDMMLRDPRGMITIRIRDGDVHLPKYTGTPFDEDLQVIVEQFVHILPDMEFLLNDHDEPRVVFDVLAIGAQKDAMRLRDPDPFRISPVPSADFFRKQSGCDRIAHTPSGFVSDPVDDVAFLRSSSASDFTTDLWPLLSMAKISPCFSDILFPGPYYYDQSRWSSKFLRPNDIAWENKTSKLYWRGASTGGRIYGDNYRAFPRFRLVELGRNHSELIDARMTTFAGTHCTEDCDAAAIEAEYDIEGPAAPKEAVYGFKYLLDVDGDAFSGRFLGLLRSGSLVFKSTAFEEYFTDWLRPFEHYIPVRPDLGDLVDKVQWARDNEAEARAIQEQGMQFAERVMTDRQNDCYFAAVLLEWGRLQGLAGNVNANETVNGMPEAKETGTMM</sequence>
<evidence type="ECO:0000256" key="2">
    <source>
        <dbReference type="ARBA" id="ARBA00022679"/>
    </source>
</evidence>
<dbReference type="PANTHER" id="PTHR12203">
    <property type="entry name" value="KDEL LYS-ASP-GLU-LEU CONTAINING - RELATED"/>
    <property type="match status" value="1"/>
</dbReference>
<dbReference type="Pfam" id="PF05686">
    <property type="entry name" value="Glyco_transf_90"/>
    <property type="match status" value="1"/>
</dbReference>
<dbReference type="AlphaFoldDB" id="A0AAD7JVS6"/>
<keyword evidence="4" id="KW-1133">Transmembrane helix</keyword>
<proteinExistence type="inferred from homology"/>
<evidence type="ECO:0000259" key="5">
    <source>
        <dbReference type="SMART" id="SM00672"/>
    </source>
</evidence>
<accession>A0AAD7JVS6</accession>
<keyword evidence="4" id="KW-0472">Membrane</keyword>
<gene>
    <name evidence="6" type="ORF">DFH07DRAFT_913087</name>
</gene>
<comment type="similarity">
    <text evidence="1">Belongs to the glycosyltransferase 90 family.</text>
</comment>
<evidence type="ECO:0000313" key="6">
    <source>
        <dbReference type="EMBL" id="KAJ7772850.1"/>
    </source>
</evidence>
<feature type="domain" description="Glycosyl transferase CAP10" evidence="5">
    <location>
        <begin position="292"/>
        <end position="541"/>
    </location>
</feature>
<dbReference type="PANTHER" id="PTHR12203:SF35">
    <property type="entry name" value="PROTEIN O-GLUCOSYLTRANSFERASE 1"/>
    <property type="match status" value="1"/>
</dbReference>
<dbReference type="InterPro" id="IPR051091">
    <property type="entry name" value="O-Glucosyltr/Glycosyltrsf_90"/>
</dbReference>
<dbReference type="Proteomes" id="UP001215280">
    <property type="component" value="Unassembled WGS sequence"/>
</dbReference>
<dbReference type="EMBL" id="JARJLG010000018">
    <property type="protein sequence ID" value="KAJ7772850.1"/>
    <property type="molecule type" value="Genomic_DNA"/>
</dbReference>
<keyword evidence="4" id="KW-0812">Transmembrane</keyword>
<feature type="transmembrane region" description="Helical" evidence="4">
    <location>
        <begin position="40"/>
        <end position="60"/>
    </location>
</feature>
<reference evidence="6" key="1">
    <citation type="submission" date="2023-03" db="EMBL/GenBank/DDBJ databases">
        <title>Massive genome expansion in bonnet fungi (Mycena s.s.) driven by repeated elements and novel gene families across ecological guilds.</title>
        <authorList>
            <consortium name="Lawrence Berkeley National Laboratory"/>
            <person name="Harder C.B."/>
            <person name="Miyauchi S."/>
            <person name="Viragh M."/>
            <person name="Kuo A."/>
            <person name="Thoen E."/>
            <person name="Andreopoulos B."/>
            <person name="Lu D."/>
            <person name="Skrede I."/>
            <person name="Drula E."/>
            <person name="Henrissat B."/>
            <person name="Morin E."/>
            <person name="Kohler A."/>
            <person name="Barry K."/>
            <person name="LaButti K."/>
            <person name="Morin E."/>
            <person name="Salamov A."/>
            <person name="Lipzen A."/>
            <person name="Mereny Z."/>
            <person name="Hegedus B."/>
            <person name="Baldrian P."/>
            <person name="Stursova M."/>
            <person name="Weitz H."/>
            <person name="Taylor A."/>
            <person name="Grigoriev I.V."/>
            <person name="Nagy L.G."/>
            <person name="Martin F."/>
            <person name="Kauserud H."/>
        </authorList>
    </citation>
    <scope>NUCLEOTIDE SEQUENCE</scope>
    <source>
        <strain evidence="6">CBHHK188m</strain>
    </source>
</reference>
<name>A0AAD7JVS6_9AGAR</name>
<keyword evidence="7" id="KW-1185">Reference proteome</keyword>
<dbReference type="SMART" id="SM00672">
    <property type="entry name" value="CAP10"/>
    <property type="match status" value="1"/>
</dbReference>
<evidence type="ECO:0000256" key="4">
    <source>
        <dbReference type="SAM" id="Phobius"/>
    </source>
</evidence>